<name>A0A1B5KUY5_USTVR</name>
<evidence type="ECO:0000313" key="2">
    <source>
        <dbReference type="Proteomes" id="UP000054053"/>
    </source>
</evidence>
<dbReference type="AlphaFoldDB" id="A0A1B5KUY5"/>
<sequence length="131" mass="14190">MPLGGHVPSYRTLSSQLRPWGTRPTNTARGRIESIGTQGMISAYLERKFSRPRAGPGNQKVRDMTKMKTLAVLKLNDSNHLEFAGALISTMLGKREILPIIMPTGKNTGSIGNKTTSTVQSLTVAAEAEHS</sequence>
<dbReference type="Proteomes" id="UP000054053">
    <property type="component" value="Unassembled WGS sequence"/>
</dbReference>
<reference evidence="2" key="1">
    <citation type="journal article" date="2016" name="Genome Announc.">
        <title>Genome sequence of Ustilaginoidea virens IPU010, a rice pathogenic fungus causing false smut.</title>
        <authorList>
            <person name="Kumagai T."/>
            <person name="Ishii T."/>
            <person name="Terai G."/>
            <person name="Umemura M."/>
            <person name="Machida M."/>
            <person name="Asai K."/>
        </authorList>
    </citation>
    <scope>NUCLEOTIDE SEQUENCE [LARGE SCALE GENOMIC DNA]</scope>
    <source>
        <strain evidence="2">IPU010</strain>
    </source>
</reference>
<proteinExistence type="predicted"/>
<comment type="caution">
    <text evidence="1">The sequence shown here is derived from an EMBL/GenBank/DDBJ whole genome shotgun (WGS) entry which is preliminary data.</text>
</comment>
<accession>A0A1B5KUY5</accession>
<gene>
    <name evidence="1" type="ORF">UVI_02005240</name>
</gene>
<dbReference type="EMBL" id="BBTG02000002">
    <property type="protein sequence ID" value="GAO14795.1"/>
    <property type="molecule type" value="Genomic_DNA"/>
</dbReference>
<evidence type="ECO:0000313" key="1">
    <source>
        <dbReference type="EMBL" id="GAO14795.1"/>
    </source>
</evidence>
<protein>
    <submittedName>
        <fullName evidence="1">Uncharacterized protein</fullName>
    </submittedName>
</protein>
<organism evidence="1 2">
    <name type="scientific">Ustilaginoidea virens</name>
    <name type="common">Rice false smut fungus</name>
    <name type="synonym">Villosiclava virens</name>
    <dbReference type="NCBI Taxonomy" id="1159556"/>
    <lineage>
        <taxon>Eukaryota</taxon>
        <taxon>Fungi</taxon>
        <taxon>Dikarya</taxon>
        <taxon>Ascomycota</taxon>
        <taxon>Pezizomycotina</taxon>
        <taxon>Sordariomycetes</taxon>
        <taxon>Hypocreomycetidae</taxon>
        <taxon>Hypocreales</taxon>
        <taxon>Clavicipitaceae</taxon>
        <taxon>Ustilaginoidea</taxon>
    </lineage>
</organism>